<protein>
    <recommendedName>
        <fullName evidence="1">ATP-dependent DNA helicase</fullName>
        <ecNumber evidence="1">5.6.2.3</ecNumber>
    </recommendedName>
</protein>
<keyword evidence="1" id="KW-0233">DNA recombination</keyword>
<keyword evidence="1" id="KW-0347">Helicase</keyword>
<comment type="cofactor">
    <cofactor evidence="1">
        <name>Mg(2+)</name>
        <dbReference type="ChEBI" id="CHEBI:18420"/>
    </cofactor>
</comment>
<keyword evidence="1" id="KW-0547">Nucleotide-binding</keyword>
<dbReference type="Pfam" id="PF21530">
    <property type="entry name" value="Pif1_2B_dom"/>
    <property type="match status" value="1"/>
</dbReference>
<dbReference type="AlphaFoldDB" id="A0ABD2LNW2"/>
<dbReference type="GO" id="GO:0016787">
    <property type="term" value="F:hydrolase activity"/>
    <property type="evidence" value="ECO:0007669"/>
    <property type="project" value="UniProtKB-KW"/>
</dbReference>
<keyword evidence="6" id="KW-1185">Reference proteome</keyword>
<keyword evidence="1" id="KW-0234">DNA repair</keyword>
<dbReference type="EMBL" id="JBICBT010000337">
    <property type="protein sequence ID" value="KAL3116945.1"/>
    <property type="molecule type" value="Genomic_DNA"/>
</dbReference>
<evidence type="ECO:0000256" key="1">
    <source>
        <dbReference type="RuleBase" id="RU363044"/>
    </source>
</evidence>
<dbReference type="InterPro" id="IPR027417">
    <property type="entry name" value="P-loop_NTPase"/>
</dbReference>
<keyword evidence="1" id="KW-0067">ATP-binding</keyword>
<reference evidence="5 6" key="1">
    <citation type="submission" date="2024-10" db="EMBL/GenBank/DDBJ databases">
        <authorList>
            <person name="Kim D."/>
        </authorList>
    </citation>
    <scope>NUCLEOTIDE SEQUENCE [LARGE SCALE GENOMIC DNA]</scope>
    <source>
        <strain evidence="5">BH-2024</strain>
    </source>
</reference>
<keyword evidence="1" id="KW-0227">DNA damage</keyword>
<dbReference type="InterPro" id="IPR049163">
    <property type="entry name" value="Pif1-like_2B_dom"/>
</dbReference>
<dbReference type="SUPFAM" id="SSF52540">
    <property type="entry name" value="P-loop containing nucleoside triphosphate hydrolases"/>
    <property type="match status" value="1"/>
</dbReference>
<dbReference type="Pfam" id="PF05970">
    <property type="entry name" value="PIF1"/>
    <property type="match status" value="1"/>
</dbReference>
<keyword evidence="1" id="KW-0378">Hydrolase</keyword>
<feature type="region of interest" description="Disordered" evidence="2">
    <location>
        <begin position="542"/>
        <end position="578"/>
    </location>
</feature>
<evidence type="ECO:0000313" key="5">
    <source>
        <dbReference type="EMBL" id="KAL3116945.1"/>
    </source>
</evidence>
<proteinExistence type="inferred from homology"/>
<sequence length="578" mass="65309">MLSNKVLNYVDRLMRDVCAVDKPFGGKVVVLGGDWRQLTPVVEHGTREDQIQESIKMDTIFQQHFEQISLTLNMRVLPGQTAFREWLMKIGNGSKQAGAASKHDCLLNIPKELIAPDLNAIIDFCFPSVLFLDPNRHADVIKDSAILCPTNNDVMKINELAINRLAGTPVLYESVDSPLDTMEEFGTFRSDFNIEAIHNETPSGIPPHKLILKAGAPIMLIRNLDVTCGLCNGTRLQVKSMSDDNLHCRILTGPREGQEFLIPRVKFEYGQGRHHRGLRFKRLQFPVRPCFAMTVNKSQGQTLQKMGLVLSGKQCFSHGQVYVAMSRVTNLSKGVGEPANPHENIDVSKNENRENGMNAVNQSKNSIESVLVYVSDEESEIIRENEHTNLRKIFLEKRKKFHEEREADRQNLLLELGKVTFDAIQNMDYAGAKSQLKIEAIQGRLIPLRENYENEKKKLDFYYTLQTPTKHHLKAAAIQSAAVTTAGANLSLEQKKVEIEVNAELQRNSNETTRFWAIQRMPIQQLCKDFFDRWTEEILPETQAGASSEKRVRSESPNSAKSADKEVGKDKDTPLTEI</sequence>
<name>A0ABD2LNW2_9BILA</name>
<comment type="similarity">
    <text evidence="1">Belongs to the helicase family.</text>
</comment>
<feature type="domain" description="DNA helicase Pif1-like 2B" evidence="4">
    <location>
        <begin position="203"/>
        <end position="239"/>
    </location>
</feature>
<evidence type="ECO:0000259" key="4">
    <source>
        <dbReference type="Pfam" id="PF21530"/>
    </source>
</evidence>
<comment type="catalytic activity">
    <reaction evidence="1">
        <text>ATP + H2O = ADP + phosphate + H(+)</text>
        <dbReference type="Rhea" id="RHEA:13065"/>
        <dbReference type="ChEBI" id="CHEBI:15377"/>
        <dbReference type="ChEBI" id="CHEBI:15378"/>
        <dbReference type="ChEBI" id="CHEBI:30616"/>
        <dbReference type="ChEBI" id="CHEBI:43474"/>
        <dbReference type="ChEBI" id="CHEBI:456216"/>
        <dbReference type="EC" id="5.6.2.3"/>
    </reaction>
</comment>
<dbReference type="PANTHER" id="PTHR10492:SF57">
    <property type="entry name" value="ATP-DEPENDENT DNA HELICASE"/>
    <property type="match status" value="1"/>
</dbReference>
<feature type="domain" description="DNA helicase Pif1-like DEAD-box helicase" evidence="3">
    <location>
        <begin position="1"/>
        <end position="96"/>
    </location>
</feature>
<dbReference type="PANTHER" id="PTHR10492">
    <property type="match status" value="1"/>
</dbReference>
<evidence type="ECO:0000313" key="6">
    <source>
        <dbReference type="Proteomes" id="UP001620626"/>
    </source>
</evidence>
<organism evidence="5 6">
    <name type="scientific">Heterodera trifolii</name>
    <dbReference type="NCBI Taxonomy" id="157864"/>
    <lineage>
        <taxon>Eukaryota</taxon>
        <taxon>Metazoa</taxon>
        <taxon>Ecdysozoa</taxon>
        <taxon>Nematoda</taxon>
        <taxon>Chromadorea</taxon>
        <taxon>Rhabditida</taxon>
        <taxon>Tylenchina</taxon>
        <taxon>Tylenchomorpha</taxon>
        <taxon>Tylenchoidea</taxon>
        <taxon>Heteroderidae</taxon>
        <taxon>Heteroderinae</taxon>
        <taxon>Heterodera</taxon>
    </lineage>
</organism>
<evidence type="ECO:0000256" key="2">
    <source>
        <dbReference type="SAM" id="MobiDB-lite"/>
    </source>
</evidence>
<feature type="compositionally biased region" description="Basic and acidic residues" evidence="2">
    <location>
        <begin position="562"/>
        <end position="578"/>
    </location>
</feature>
<accession>A0ABD2LNW2</accession>
<dbReference type="InterPro" id="IPR010285">
    <property type="entry name" value="DNA_helicase_pif1-like_DEAD"/>
</dbReference>
<dbReference type="EC" id="5.6.2.3" evidence="1"/>
<gene>
    <name evidence="5" type="ORF">niasHT_002904</name>
</gene>
<comment type="caution">
    <text evidence="5">The sequence shown here is derived from an EMBL/GenBank/DDBJ whole genome shotgun (WGS) entry which is preliminary data.</text>
</comment>
<dbReference type="Proteomes" id="UP001620626">
    <property type="component" value="Unassembled WGS sequence"/>
</dbReference>
<dbReference type="CDD" id="cd18809">
    <property type="entry name" value="SF1_C_RecD"/>
    <property type="match status" value="1"/>
</dbReference>
<dbReference type="GO" id="GO:0006281">
    <property type="term" value="P:DNA repair"/>
    <property type="evidence" value="ECO:0007669"/>
    <property type="project" value="UniProtKB-KW"/>
</dbReference>
<dbReference type="GO" id="GO:0005524">
    <property type="term" value="F:ATP binding"/>
    <property type="evidence" value="ECO:0007669"/>
    <property type="project" value="UniProtKB-KW"/>
</dbReference>
<evidence type="ECO:0000259" key="3">
    <source>
        <dbReference type="Pfam" id="PF05970"/>
    </source>
</evidence>
<dbReference type="GO" id="GO:0043139">
    <property type="term" value="F:5'-3' DNA helicase activity"/>
    <property type="evidence" value="ECO:0007669"/>
    <property type="project" value="UniProtKB-EC"/>
</dbReference>
<dbReference type="GO" id="GO:0006310">
    <property type="term" value="P:DNA recombination"/>
    <property type="evidence" value="ECO:0007669"/>
    <property type="project" value="UniProtKB-KW"/>
</dbReference>